<dbReference type="GO" id="GO:0008270">
    <property type="term" value="F:zinc ion binding"/>
    <property type="evidence" value="ECO:0007669"/>
    <property type="project" value="UniProtKB-KW"/>
</dbReference>
<name>A0A369JE83_HYPMA</name>
<reference evidence="4" key="1">
    <citation type="submission" date="2018-04" db="EMBL/GenBank/DDBJ databases">
        <title>Whole genome sequencing of Hypsizygus marmoreus.</title>
        <authorList>
            <person name="Choi I.-G."/>
            <person name="Min B."/>
            <person name="Kim J.-G."/>
            <person name="Kim S."/>
            <person name="Oh Y.-L."/>
            <person name="Kong W.-S."/>
            <person name="Park H."/>
            <person name="Jeong J."/>
            <person name="Song E.-S."/>
        </authorList>
    </citation>
    <scope>NUCLEOTIDE SEQUENCE [LARGE SCALE GENOMIC DNA]</scope>
    <source>
        <strain evidence="4">51987-8</strain>
    </source>
</reference>
<keyword evidence="5" id="KW-1185">Reference proteome</keyword>
<evidence type="ECO:0000313" key="5">
    <source>
        <dbReference type="Proteomes" id="UP000076154"/>
    </source>
</evidence>
<dbReference type="PANTHER" id="PTHR21540:SF0">
    <property type="entry name" value="PHD FAMILY PROTEIN"/>
    <property type="match status" value="1"/>
</dbReference>
<dbReference type="Proteomes" id="UP000076154">
    <property type="component" value="Unassembled WGS sequence"/>
</dbReference>
<dbReference type="InParanoid" id="A0A369JE83"/>
<evidence type="ECO:0000313" key="4">
    <source>
        <dbReference type="EMBL" id="RDB19642.1"/>
    </source>
</evidence>
<feature type="domain" description="SWIM-type" evidence="3">
    <location>
        <begin position="50"/>
        <end position="80"/>
    </location>
</feature>
<accession>A0A369JE83</accession>
<keyword evidence="1" id="KW-0479">Metal-binding</keyword>
<dbReference type="GO" id="GO:0061630">
    <property type="term" value="F:ubiquitin protein ligase activity"/>
    <property type="evidence" value="ECO:0007669"/>
    <property type="project" value="InterPro"/>
</dbReference>
<dbReference type="InterPro" id="IPR039903">
    <property type="entry name" value="Zswim2"/>
</dbReference>
<proteinExistence type="predicted"/>
<protein>
    <recommendedName>
        <fullName evidence="3">SWIM-type domain-containing protein</fullName>
    </recommendedName>
</protein>
<feature type="region of interest" description="Disordered" evidence="2">
    <location>
        <begin position="119"/>
        <end position="160"/>
    </location>
</feature>
<keyword evidence="1" id="KW-0862">Zinc</keyword>
<evidence type="ECO:0000256" key="2">
    <source>
        <dbReference type="SAM" id="MobiDB-lite"/>
    </source>
</evidence>
<gene>
    <name evidence="4" type="ORF">Hypma_013342</name>
</gene>
<dbReference type="OrthoDB" id="2122982at2759"/>
<evidence type="ECO:0000256" key="1">
    <source>
        <dbReference type="PROSITE-ProRule" id="PRU00325"/>
    </source>
</evidence>
<dbReference type="PROSITE" id="PS50966">
    <property type="entry name" value="ZF_SWIM"/>
    <property type="match status" value="1"/>
</dbReference>
<sequence>MAEIRKADYISRCPSDVLERAKRRGMTRLIGRVRVEDGEKFFVSGKNDNYEVYISQQPTCSCPDWGHPCKHLSYIYLDVLRVPTSSPIWWQTALLQSEVDSILPPQQLKRAGDALDAVAPKKQRVYPESADEDNDDEQDADEDAEDEDEEDDASSDIQFLGMNAPNTTIGLKSSTVRGLVLNAVNKHPICVKYIDALRPTVVDGLSEDSLRQALIRISQEYPDVAAEVHLHTNAENAVVYDFVSEVADADNVIHSLDGLRESQKFSQSYKVTNGTEKIISRILKKVTAVSHPQTRKNAIHAFVLIGEAMFGADGEINKALVGYGEGLSPLCGAIDSVLEVMHTKEKAESLPKLRKLAKEMSSYGHETLQERVEEIQQEVSTNE</sequence>
<feature type="compositionally biased region" description="Acidic residues" evidence="2">
    <location>
        <begin position="129"/>
        <end position="154"/>
    </location>
</feature>
<dbReference type="EMBL" id="LUEZ02000077">
    <property type="protein sequence ID" value="RDB19642.1"/>
    <property type="molecule type" value="Genomic_DNA"/>
</dbReference>
<comment type="caution">
    <text evidence="4">The sequence shown here is derived from an EMBL/GenBank/DDBJ whole genome shotgun (WGS) entry which is preliminary data.</text>
</comment>
<dbReference type="PANTHER" id="PTHR21540">
    <property type="entry name" value="RING FINGER AND SWIM DOMAIN-CONTAINING PROTEIN 2"/>
    <property type="match status" value="1"/>
</dbReference>
<organism evidence="4 5">
    <name type="scientific">Hypsizygus marmoreus</name>
    <name type="common">White beech mushroom</name>
    <name type="synonym">Agaricus marmoreus</name>
    <dbReference type="NCBI Taxonomy" id="39966"/>
    <lineage>
        <taxon>Eukaryota</taxon>
        <taxon>Fungi</taxon>
        <taxon>Dikarya</taxon>
        <taxon>Basidiomycota</taxon>
        <taxon>Agaricomycotina</taxon>
        <taxon>Agaricomycetes</taxon>
        <taxon>Agaricomycetidae</taxon>
        <taxon>Agaricales</taxon>
        <taxon>Tricholomatineae</taxon>
        <taxon>Lyophyllaceae</taxon>
        <taxon>Hypsizygus</taxon>
    </lineage>
</organism>
<evidence type="ECO:0000259" key="3">
    <source>
        <dbReference type="PROSITE" id="PS50966"/>
    </source>
</evidence>
<keyword evidence="1" id="KW-0863">Zinc-finger</keyword>
<dbReference type="InterPro" id="IPR007527">
    <property type="entry name" value="Znf_SWIM"/>
</dbReference>
<dbReference type="AlphaFoldDB" id="A0A369JE83"/>